<name>A0A1F6CJ43_9BACT</name>
<dbReference type="InterPro" id="IPR006603">
    <property type="entry name" value="PQ-loop_rpt"/>
</dbReference>
<organism evidence="6 7">
    <name type="scientific">Candidatus Kaiserbacteria bacterium RIFCSPHIGHO2_01_FULL_53_31</name>
    <dbReference type="NCBI Taxonomy" id="1798481"/>
    <lineage>
        <taxon>Bacteria</taxon>
        <taxon>Candidatus Kaiseribacteriota</taxon>
    </lineage>
</organism>
<proteinExistence type="predicted"/>
<accession>A0A1F6CJ43</accession>
<dbReference type="STRING" id="1798481.A2678_02525"/>
<keyword evidence="3 5" id="KW-1133">Transmembrane helix</keyword>
<dbReference type="Pfam" id="PF04193">
    <property type="entry name" value="PQ-loop"/>
    <property type="match status" value="1"/>
</dbReference>
<keyword evidence="2 5" id="KW-0812">Transmembrane</keyword>
<keyword evidence="4 5" id="KW-0472">Membrane</keyword>
<dbReference type="EMBL" id="MFKU01000006">
    <property type="protein sequence ID" value="OGG48971.1"/>
    <property type="molecule type" value="Genomic_DNA"/>
</dbReference>
<feature type="transmembrane region" description="Helical" evidence="5">
    <location>
        <begin position="55"/>
        <end position="75"/>
    </location>
</feature>
<evidence type="ECO:0000256" key="2">
    <source>
        <dbReference type="ARBA" id="ARBA00022692"/>
    </source>
</evidence>
<gene>
    <name evidence="6" type="ORF">A2678_02525</name>
</gene>
<sequence length="76" mass="8495">MYAVGILAPLALLPQILQIYESKSAEGLSLSTWVLLALFNLLWVLYSMVHKDKQLFIATAFMVAFHLAIVVGILLY</sequence>
<evidence type="ECO:0000256" key="3">
    <source>
        <dbReference type="ARBA" id="ARBA00022989"/>
    </source>
</evidence>
<dbReference type="GO" id="GO:0016020">
    <property type="term" value="C:membrane"/>
    <property type="evidence" value="ECO:0007669"/>
    <property type="project" value="UniProtKB-SubCell"/>
</dbReference>
<protein>
    <recommendedName>
        <fullName evidence="8">MtN3 and saliva related transmembrane protein</fullName>
    </recommendedName>
</protein>
<evidence type="ECO:0000256" key="1">
    <source>
        <dbReference type="ARBA" id="ARBA00004141"/>
    </source>
</evidence>
<evidence type="ECO:0008006" key="8">
    <source>
        <dbReference type="Google" id="ProtNLM"/>
    </source>
</evidence>
<dbReference type="Gene3D" id="1.20.1280.290">
    <property type="match status" value="1"/>
</dbReference>
<feature type="transmembrane region" description="Helical" evidence="5">
    <location>
        <begin position="28"/>
        <end position="48"/>
    </location>
</feature>
<reference evidence="6 7" key="1">
    <citation type="journal article" date="2016" name="Nat. Commun.">
        <title>Thousands of microbial genomes shed light on interconnected biogeochemical processes in an aquifer system.</title>
        <authorList>
            <person name="Anantharaman K."/>
            <person name="Brown C.T."/>
            <person name="Hug L.A."/>
            <person name="Sharon I."/>
            <person name="Castelle C.J."/>
            <person name="Probst A.J."/>
            <person name="Thomas B.C."/>
            <person name="Singh A."/>
            <person name="Wilkins M.J."/>
            <person name="Karaoz U."/>
            <person name="Brodie E.L."/>
            <person name="Williams K.H."/>
            <person name="Hubbard S.S."/>
            <person name="Banfield J.F."/>
        </authorList>
    </citation>
    <scope>NUCLEOTIDE SEQUENCE [LARGE SCALE GENOMIC DNA]</scope>
</reference>
<evidence type="ECO:0000256" key="4">
    <source>
        <dbReference type="ARBA" id="ARBA00023136"/>
    </source>
</evidence>
<dbReference type="AlphaFoldDB" id="A0A1F6CJ43"/>
<evidence type="ECO:0000313" key="7">
    <source>
        <dbReference type="Proteomes" id="UP000178815"/>
    </source>
</evidence>
<evidence type="ECO:0000313" key="6">
    <source>
        <dbReference type="EMBL" id="OGG48971.1"/>
    </source>
</evidence>
<evidence type="ECO:0000256" key="5">
    <source>
        <dbReference type="SAM" id="Phobius"/>
    </source>
</evidence>
<comment type="caution">
    <text evidence="6">The sequence shown here is derived from an EMBL/GenBank/DDBJ whole genome shotgun (WGS) entry which is preliminary data.</text>
</comment>
<dbReference type="Proteomes" id="UP000178815">
    <property type="component" value="Unassembled WGS sequence"/>
</dbReference>
<comment type="subcellular location">
    <subcellularLocation>
        <location evidence="1">Membrane</location>
        <topology evidence="1">Multi-pass membrane protein</topology>
    </subcellularLocation>
</comment>